<evidence type="ECO:0000313" key="1">
    <source>
        <dbReference type="EMBL" id="TXN36028.1"/>
    </source>
</evidence>
<dbReference type="InterPro" id="IPR000944">
    <property type="entry name" value="Tscrpt_reg_Rrf2"/>
</dbReference>
<dbReference type="PANTHER" id="PTHR33221:SF15">
    <property type="entry name" value="HTH-TYPE TRANSCRIPTIONAL REGULATOR YWGB-RELATED"/>
    <property type="match status" value="1"/>
</dbReference>
<protein>
    <submittedName>
        <fullName evidence="1">Rrf2 family transcriptional regulator</fullName>
    </submittedName>
</protein>
<dbReference type="SUPFAM" id="SSF46785">
    <property type="entry name" value="Winged helix' DNA-binding domain"/>
    <property type="match status" value="1"/>
</dbReference>
<dbReference type="EMBL" id="VRUR01000002">
    <property type="protein sequence ID" value="TXN36028.1"/>
    <property type="molecule type" value="Genomic_DNA"/>
</dbReference>
<dbReference type="AlphaFoldDB" id="A0A5C8V5H7"/>
<name>A0A5C8V5H7_9FLAO</name>
<dbReference type="Pfam" id="PF02082">
    <property type="entry name" value="Rrf2"/>
    <property type="match status" value="1"/>
</dbReference>
<organism evidence="1 2">
    <name type="scientific">Flagellimonas hymeniacidonis</name>
    <dbReference type="NCBI Taxonomy" id="2603628"/>
    <lineage>
        <taxon>Bacteria</taxon>
        <taxon>Pseudomonadati</taxon>
        <taxon>Bacteroidota</taxon>
        <taxon>Flavobacteriia</taxon>
        <taxon>Flavobacteriales</taxon>
        <taxon>Flavobacteriaceae</taxon>
        <taxon>Flagellimonas</taxon>
    </lineage>
</organism>
<dbReference type="GO" id="GO:0003700">
    <property type="term" value="F:DNA-binding transcription factor activity"/>
    <property type="evidence" value="ECO:0007669"/>
    <property type="project" value="TreeGrafter"/>
</dbReference>
<accession>A0A5C8V5H7</accession>
<dbReference type="PROSITE" id="PS51197">
    <property type="entry name" value="HTH_RRF2_2"/>
    <property type="match status" value="1"/>
</dbReference>
<dbReference type="GO" id="GO:0005829">
    <property type="term" value="C:cytosol"/>
    <property type="evidence" value="ECO:0007669"/>
    <property type="project" value="TreeGrafter"/>
</dbReference>
<dbReference type="PANTHER" id="PTHR33221">
    <property type="entry name" value="WINGED HELIX-TURN-HELIX TRANSCRIPTIONAL REGULATOR, RRF2 FAMILY"/>
    <property type="match status" value="1"/>
</dbReference>
<dbReference type="Proteomes" id="UP000321456">
    <property type="component" value="Unassembled WGS sequence"/>
</dbReference>
<gene>
    <name evidence="1" type="ORF">FVB32_15830</name>
</gene>
<dbReference type="Gene3D" id="1.10.10.10">
    <property type="entry name" value="Winged helix-like DNA-binding domain superfamily/Winged helix DNA-binding domain"/>
    <property type="match status" value="1"/>
</dbReference>
<evidence type="ECO:0000313" key="2">
    <source>
        <dbReference type="Proteomes" id="UP000321456"/>
    </source>
</evidence>
<dbReference type="NCBIfam" id="TIGR00738">
    <property type="entry name" value="rrf2_super"/>
    <property type="match status" value="1"/>
</dbReference>
<keyword evidence="2" id="KW-1185">Reference proteome</keyword>
<dbReference type="RefSeq" id="WP_147744799.1">
    <property type="nucleotide sequence ID" value="NZ_VRUR01000002.1"/>
</dbReference>
<dbReference type="InterPro" id="IPR036388">
    <property type="entry name" value="WH-like_DNA-bd_sf"/>
</dbReference>
<sequence>MISNSSKYAVKAVLYLAVNSSEDHKILAKDISTPTNIPKAYLSKVLQELSRHNIVSSVRGPGGGFYLSKENIKTPLMKIIQVMDGDNRLTSCMLSLQECDAEHPCPMHDLVGNTKVNFVKNLEENTVGDLVKDIKAGKSFLPL</sequence>
<reference evidence="1 2" key="1">
    <citation type="submission" date="2019-08" db="EMBL/GenBank/DDBJ databases">
        <title>Professor.</title>
        <authorList>
            <person name="Park J.S."/>
        </authorList>
    </citation>
    <scope>NUCLEOTIDE SEQUENCE [LARGE SCALE GENOMIC DNA]</scope>
    <source>
        <strain evidence="1 2">176CP5-101</strain>
    </source>
</reference>
<dbReference type="InterPro" id="IPR036390">
    <property type="entry name" value="WH_DNA-bd_sf"/>
</dbReference>
<comment type="caution">
    <text evidence="1">The sequence shown here is derived from an EMBL/GenBank/DDBJ whole genome shotgun (WGS) entry which is preliminary data.</text>
</comment>
<proteinExistence type="predicted"/>